<organism evidence="5">
    <name type="scientific">Gongylonema pulchrum</name>
    <dbReference type="NCBI Taxonomy" id="637853"/>
    <lineage>
        <taxon>Eukaryota</taxon>
        <taxon>Metazoa</taxon>
        <taxon>Ecdysozoa</taxon>
        <taxon>Nematoda</taxon>
        <taxon>Chromadorea</taxon>
        <taxon>Rhabditida</taxon>
        <taxon>Spirurina</taxon>
        <taxon>Spiruromorpha</taxon>
        <taxon>Spiruroidea</taxon>
        <taxon>Gongylonematidae</taxon>
        <taxon>Gongylonema</taxon>
    </lineage>
</organism>
<keyword evidence="4" id="KW-1185">Reference proteome</keyword>
<proteinExistence type="predicted"/>
<keyword evidence="1" id="KW-0472">Membrane</keyword>
<feature type="chain" id="PRO_5043139024" evidence="2">
    <location>
        <begin position="20"/>
        <end position="167"/>
    </location>
</feature>
<protein>
    <submittedName>
        <fullName evidence="5">Col_cuticle_N domain-containing protein</fullName>
    </submittedName>
</protein>
<name>A0A183E6H3_9BILA</name>
<dbReference type="WBParaSite" id="GPUH_0001658601-mRNA-1">
    <property type="protein sequence ID" value="GPUH_0001658601-mRNA-1"/>
    <property type="gene ID" value="GPUH_0001658601"/>
</dbReference>
<dbReference type="EMBL" id="UYRT01083926">
    <property type="protein sequence ID" value="VDN28129.1"/>
    <property type="molecule type" value="Genomic_DNA"/>
</dbReference>
<evidence type="ECO:0000256" key="2">
    <source>
        <dbReference type="SAM" id="SignalP"/>
    </source>
</evidence>
<keyword evidence="2" id="KW-0732">Signal</keyword>
<keyword evidence="1" id="KW-1133">Transmembrane helix</keyword>
<dbReference type="AlphaFoldDB" id="A0A183E6H3"/>
<evidence type="ECO:0000256" key="1">
    <source>
        <dbReference type="SAM" id="Phobius"/>
    </source>
</evidence>
<reference evidence="5" key="1">
    <citation type="submission" date="2016-06" db="UniProtKB">
        <authorList>
            <consortium name="WormBaseParasite"/>
        </authorList>
    </citation>
    <scope>IDENTIFICATION</scope>
</reference>
<accession>A0A183E6H3</accession>
<gene>
    <name evidence="3" type="ORF">GPUH_LOCUS16564</name>
</gene>
<sequence length="167" mass="18477">MLAEIPSVVSGILFIGVLASVFATGPVQEKSEGVSDLTASDLLSSSFVGKANLTLFDNSTENLSSKFTFLKYMRHPPELFKILHDMSKANFNKLKESRGNYIYLPALIGVAAAVVSLVALALLRAAFKHCRSLVHRIRVKRMCRELHDDMNLIQKKARDESIDSIPL</sequence>
<evidence type="ECO:0000313" key="3">
    <source>
        <dbReference type="EMBL" id="VDN28129.1"/>
    </source>
</evidence>
<keyword evidence="1" id="KW-0812">Transmembrane</keyword>
<reference evidence="3 4" key="2">
    <citation type="submission" date="2018-11" db="EMBL/GenBank/DDBJ databases">
        <authorList>
            <consortium name="Pathogen Informatics"/>
        </authorList>
    </citation>
    <scope>NUCLEOTIDE SEQUENCE [LARGE SCALE GENOMIC DNA]</scope>
</reference>
<evidence type="ECO:0000313" key="4">
    <source>
        <dbReference type="Proteomes" id="UP000271098"/>
    </source>
</evidence>
<feature type="signal peptide" evidence="2">
    <location>
        <begin position="1"/>
        <end position="19"/>
    </location>
</feature>
<feature type="transmembrane region" description="Helical" evidence="1">
    <location>
        <begin position="101"/>
        <end position="123"/>
    </location>
</feature>
<evidence type="ECO:0000313" key="5">
    <source>
        <dbReference type="WBParaSite" id="GPUH_0001658601-mRNA-1"/>
    </source>
</evidence>
<dbReference type="Proteomes" id="UP000271098">
    <property type="component" value="Unassembled WGS sequence"/>
</dbReference>